<dbReference type="Proteomes" id="UP000245764">
    <property type="component" value="Chromosome 3"/>
</dbReference>
<reference evidence="4" key="1">
    <citation type="submission" date="2017-05" db="EMBL/GenBank/DDBJ databases">
        <authorList>
            <person name="Song R."/>
            <person name="Chenine A.L."/>
            <person name="Ruprecht R.M."/>
        </authorList>
    </citation>
    <scope>NUCLEOTIDE SEQUENCE [LARGE SCALE GENOMIC DNA]</scope>
</reference>
<accession>A0A2H1G6P4</accession>
<dbReference type="AlphaFoldDB" id="A0A2H1G6P4"/>
<keyword evidence="1" id="KW-0175">Coiled coil</keyword>
<feature type="coiled-coil region" evidence="1">
    <location>
        <begin position="74"/>
        <end position="112"/>
    </location>
</feature>
<evidence type="ECO:0000256" key="1">
    <source>
        <dbReference type="SAM" id="Coils"/>
    </source>
</evidence>
<evidence type="ECO:0000313" key="3">
    <source>
        <dbReference type="EMBL" id="SMR49223.1"/>
    </source>
</evidence>
<name>A0A2H1G6P4_ZYMTR</name>
<evidence type="ECO:0000256" key="2">
    <source>
        <dbReference type="SAM" id="MobiDB-lite"/>
    </source>
</evidence>
<protein>
    <submittedName>
        <fullName evidence="3">Uncharacterized protein</fullName>
    </submittedName>
</protein>
<feature type="region of interest" description="Disordered" evidence="2">
    <location>
        <begin position="126"/>
        <end position="181"/>
    </location>
</feature>
<dbReference type="EMBL" id="LT854255">
    <property type="protein sequence ID" value="SMR49223.1"/>
    <property type="molecule type" value="Genomic_DNA"/>
</dbReference>
<sequence>MTDGCSTDEIAEAIRRSVEDTVPHRINEHTPALASQVEGPNTLLDALREVQDLLPPELVGSAADRSPTMLEGQLRDLAESQASLAKQRTEFEEEMARRRADVEEEIRLLREERALVALTQKTIVEKTSPAARDGTPLSPPITNSTPIQPPALPIQRPATPPPAAFPPRSHFRNASRRGNFA</sequence>
<gene>
    <name evidence="3" type="ORF">ZT1E4_G4615</name>
</gene>
<evidence type="ECO:0000313" key="4">
    <source>
        <dbReference type="Proteomes" id="UP000245764"/>
    </source>
</evidence>
<proteinExistence type="predicted"/>
<organism evidence="3 4">
    <name type="scientific">Zymoseptoria tritici ST99CH_1E4</name>
    <dbReference type="NCBI Taxonomy" id="1276532"/>
    <lineage>
        <taxon>Eukaryota</taxon>
        <taxon>Fungi</taxon>
        <taxon>Dikarya</taxon>
        <taxon>Ascomycota</taxon>
        <taxon>Pezizomycotina</taxon>
        <taxon>Dothideomycetes</taxon>
        <taxon>Dothideomycetidae</taxon>
        <taxon>Mycosphaerellales</taxon>
        <taxon>Mycosphaerellaceae</taxon>
        <taxon>Zymoseptoria</taxon>
    </lineage>
</organism>
<feature type="compositionally biased region" description="Pro residues" evidence="2">
    <location>
        <begin position="147"/>
        <end position="165"/>
    </location>
</feature>